<dbReference type="EMBL" id="CAEZYQ010000019">
    <property type="protein sequence ID" value="CAB4756309.1"/>
    <property type="molecule type" value="Genomic_DNA"/>
</dbReference>
<keyword evidence="2" id="KW-1133">Transmembrane helix</keyword>
<feature type="transmembrane region" description="Helical" evidence="2">
    <location>
        <begin position="382"/>
        <end position="400"/>
    </location>
</feature>
<feature type="region of interest" description="Disordered" evidence="1">
    <location>
        <begin position="146"/>
        <end position="262"/>
    </location>
</feature>
<proteinExistence type="predicted"/>
<feature type="compositionally biased region" description="Low complexity" evidence="1">
    <location>
        <begin position="201"/>
        <end position="221"/>
    </location>
</feature>
<keyword evidence="2" id="KW-0472">Membrane</keyword>
<feature type="transmembrane region" description="Helical" evidence="2">
    <location>
        <begin position="328"/>
        <end position="350"/>
    </location>
</feature>
<feature type="transmembrane region" description="Helical" evidence="2">
    <location>
        <begin position="273"/>
        <end position="298"/>
    </location>
</feature>
<sequence>MGDVPAPDPHARPRQVTMAGWVTIIGSALVIASVFAQIGALDSLDTRRGVEETLAQPPLDGLDLQVSEVLEAIRVLAMVTGACAAATAILGWQVMQRSRSARLALSILAVPMFLAGLVAGGFTTSLVAAAAVILWLQPARAWLNGDPVPERFLRPPGDARREQDASRGRDAGRPDPFASTPPAAPTQDPGPATSWPPPTGSPVGDGAAPASAGPAAYPGFGQRPAGLDQPVGTSEQPGQPAHPGAWPAPSGQPGGWGPPVPVQRGLKPNPLRAGLVLTWITCALVVVGLVLVVVAIALDPALVDDEIERAIAQNPTTAGEITVDQVRVAVYAFLAGFVAWALAAALVASFAWTGRTWAWVLLCVSAGLSAGLFLLLSLLGAFIALIPLAMASGALALLLRPEVRAWYAAR</sequence>
<evidence type="ECO:0000256" key="1">
    <source>
        <dbReference type="SAM" id="MobiDB-lite"/>
    </source>
</evidence>
<feature type="transmembrane region" description="Helical" evidence="2">
    <location>
        <begin position="75"/>
        <end position="95"/>
    </location>
</feature>
<reference evidence="3" key="1">
    <citation type="submission" date="2020-05" db="EMBL/GenBank/DDBJ databases">
        <authorList>
            <person name="Chiriac C."/>
            <person name="Salcher M."/>
            <person name="Ghai R."/>
            <person name="Kavagutti S V."/>
        </authorList>
    </citation>
    <scope>NUCLEOTIDE SEQUENCE</scope>
</reference>
<protein>
    <submittedName>
        <fullName evidence="3">Unannotated protein</fullName>
    </submittedName>
</protein>
<feature type="transmembrane region" description="Helical" evidence="2">
    <location>
        <begin position="107"/>
        <end position="136"/>
    </location>
</feature>
<accession>A0A6J6UCR9</accession>
<evidence type="ECO:0000313" key="3">
    <source>
        <dbReference type="EMBL" id="CAB4756309.1"/>
    </source>
</evidence>
<evidence type="ECO:0000256" key="2">
    <source>
        <dbReference type="SAM" id="Phobius"/>
    </source>
</evidence>
<feature type="compositionally biased region" description="Basic and acidic residues" evidence="1">
    <location>
        <begin position="148"/>
        <end position="173"/>
    </location>
</feature>
<name>A0A6J6UCR9_9ZZZZ</name>
<gene>
    <name evidence="3" type="ORF">UFOPK2761_02327</name>
</gene>
<feature type="transmembrane region" description="Helical" evidence="2">
    <location>
        <begin position="20"/>
        <end position="41"/>
    </location>
</feature>
<feature type="transmembrane region" description="Helical" evidence="2">
    <location>
        <begin position="357"/>
        <end position="376"/>
    </location>
</feature>
<organism evidence="3">
    <name type="scientific">freshwater metagenome</name>
    <dbReference type="NCBI Taxonomy" id="449393"/>
    <lineage>
        <taxon>unclassified sequences</taxon>
        <taxon>metagenomes</taxon>
        <taxon>ecological metagenomes</taxon>
    </lineage>
</organism>
<keyword evidence="2" id="KW-0812">Transmembrane</keyword>
<dbReference type="AlphaFoldDB" id="A0A6J6UCR9"/>